<reference evidence="14" key="1">
    <citation type="submission" date="2023-07" db="EMBL/GenBank/DDBJ databases">
        <authorList>
            <person name="Haufschild T."/>
            <person name="Kallscheuer N."/>
            <person name="Hammer J."/>
            <person name="Kohn T."/>
            <person name="Kabuu M."/>
            <person name="Jogler M."/>
            <person name="Wohfarth N."/>
            <person name="Heuer A."/>
            <person name="Rohde M."/>
            <person name="van Teeseling M.C.F."/>
            <person name="Jogler C."/>
        </authorList>
    </citation>
    <scope>NUCLEOTIDE SEQUENCE</scope>
    <source>
        <strain evidence="13">Strain 138</strain>
        <strain evidence="14">Strain 318</strain>
    </source>
</reference>
<dbReference type="InterPro" id="IPR036318">
    <property type="entry name" value="FAD-bd_PCMH-like_sf"/>
</dbReference>
<dbReference type="InterPro" id="IPR044751">
    <property type="entry name" value="Ion_transp-like_CBS"/>
</dbReference>
<comment type="subcellular location">
    <subcellularLocation>
        <location evidence="1">Cell membrane</location>
        <topology evidence="1">Multi-pass membrane protein</topology>
    </subcellularLocation>
</comment>
<dbReference type="SUPFAM" id="SSF56176">
    <property type="entry name" value="FAD-binding/transporter-associated domain-like"/>
    <property type="match status" value="1"/>
</dbReference>
<dbReference type="InterPro" id="IPR046342">
    <property type="entry name" value="CBS_dom_sf"/>
</dbReference>
<dbReference type="InterPro" id="IPR000644">
    <property type="entry name" value="CBS_dom"/>
</dbReference>
<evidence type="ECO:0000256" key="8">
    <source>
        <dbReference type="PROSITE-ProRule" id="PRU00703"/>
    </source>
</evidence>
<dbReference type="EMBL" id="CP130613">
    <property type="protein sequence ID" value="WKW15563.1"/>
    <property type="molecule type" value="Genomic_DNA"/>
</dbReference>
<dbReference type="PROSITE" id="PS51846">
    <property type="entry name" value="CNNM"/>
    <property type="match status" value="1"/>
</dbReference>
<keyword evidence="4" id="KW-0677">Repeat</keyword>
<dbReference type="SMART" id="SM01091">
    <property type="entry name" value="CorC_HlyC"/>
    <property type="match status" value="1"/>
</dbReference>
<evidence type="ECO:0000256" key="1">
    <source>
        <dbReference type="ARBA" id="ARBA00004651"/>
    </source>
</evidence>
<keyword evidence="2" id="KW-1003">Cell membrane</keyword>
<dbReference type="EMBL" id="CP130612">
    <property type="protein sequence ID" value="WKW12656.1"/>
    <property type="molecule type" value="Genomic_DNA"/>
</dbReference>
<feature type="domain" description="CBS" evidence="11">
    <location>
        <begin position="289"/>
        <end position="346"/>
    </location>
</feature>
<feature type="domain" description="CNNM transmembrane" evidence="12">
    <location>
        <begin position="1"/>
        <end position="204"/>
    </location>
</feature>
<evidence type="ECO:0000313" key="14">
    <source>
        <dbReference type="EMBL" id="WKW15563.1"/>
    </source>
</evidence>
<dbReference type="AlphaFoldDB" id="A0AA49K188"/>
<dbReference type="InterPro" id="IPR002550">
    <property type="entry name" value="CNNM"/>
</dbReference>
<dbReference type="GO" id="GO:0050660">
    <property type="term" value="F:flavin adenine dinucleotide binding"/>
    <property type="evidence" value="ECO:0007669"/>
    <property type="project" value="InterPro"/>
</dbReference>
<dbReference type="Pfam" id="PF03471">
    <property type="entry name" value="CorC_HlyC"/>
    <property type="match status" value="1"/>
</dbReference>
<evidence type="ECO:0000256" key="10">
    <source>
        <dbReference type="SAM" id="Phobius"/>
    </source>
</evidence>
<dbReference type="CDD" id="cd04590">
    <property type="entry name" value="CBS_pair_CorC_HlyC_assoc"/>
    <property type="match status" value="1"/>
</dbReference>
<dbReference type="Pfam" id="PF00571">
    <property type="entry name" value="CBS"/>
    <property type="match status" value="2"/>
</dbReference>
<keyword evidence="7 9" id="KW-0472">Membrane</keyword>
<gene>
    <name evidence="13" type="ORF">Strain138_001954</name>
    <name evidence="14" type="ORF">Strain318_001953</name>
</gene>
<keyword evidence="5 9" id="KW-1133">Transmembrane helix</keyword>
<dbReference type="InterPro" id="IPR005170">
    <property type="entry name" value="Transptr-assoc_dom"/>
</dbReference>
<feature type="domain" description="CBS" evidence="11">
    <location>
        <begin position="223"/>
        <end position="282"/>
    </location>
</feature>
<evidence type="ECO:0000256" key="4">
    <source>
        <dbReference type="ARBA" id="ARBA00022737"/>
    </source>
</evidence>
<dbReference type="PANTHER" id="PTHR43099:SF4">
    <property type="entry name" value="INTEGRAL MEMBRANE PROTEIN"/>
    <property type="match status" value="1"/>
</dbReference>
<sequence>MSLVVAAVVAALILVNALYVAAEFSAVSVRRSRLQQMAEEGDRLAARMLAVLNDGVALDRYIAACQVGITISSLVLGAYAQATLAVDLAPMFARLGDLQEATAESVAAAVVLVLLTVLQMVIGELVPKSLALQFPTKVSRLTVLPLLLSLKLMRWPISLLNGSGAAILRALRMPTHGHAHIHSPTEIEYLIAESREGGQLDPQESQRLREALRLGMRTVGELMVPRTRVVGIADDTTWPEVVEVLRRTPFSRLPVYEETLDHVVGVLHVRDVVRRLIDGAEPPASLRDVITPVLVVPETMAVDRLLERLRAERKALAIVADEFGGTAGLITVGDLLDELLGETGDEFKPKENAPQRLADGRVRLPGALRLDEATPWVGVHWEADAYTVGGLVMERLGRLPVAGDALEVDGVRIEVEALRGRAVEWLVVTPKRAEARDA</sequence>
<evidence type="ECO:0000259" key="11">
    <source>
        <dbReference type="PROSITE" id="PS51371"/>
    </source>
</evidence>
<name>A0AA49K188_9BACT</name>
<keyword evidence="6 8" id="KW-0129">CBS domain</keyword>
<dbReference type="Gene3D" id="3.10.580.10">
    <property type="entry name" value="CBS-domain"/>
    <property type="match status" value="1"/>
</dbReference>
<dbReference type="Pfam" id="PF01595">
    <property type="entry name" value="CNNM"/>
    <property type="match status" value="1"/>
</dbReference>
<evidence type="ECO:0000256" key="9">
    <source>
        <dbReference type="PROSITE-ProRule" id="PRU01193"/>
    </source>
</evidence>
<feature type="transmembrane region" description="Helical" evidence="10">
    <location>
        <begin position="101"/>
        <end position="122"/>
    </location>
</feature>
<dbReference type="PANTHER" id="PTHR43099">
    <property type="entry name" value="UPF0053 PROTEIN YRKA"/>
    <property type="match status" value="1"/>
</dbReference>
<evidence type="ECO:0000313" key="13">
    <source>
        <dbReference type="EMBL" id="WKW12656.1"/>
    </source>
</evidence>
<evidence type="ECO:0000256" key="2">
    <source>
        <dbReference type="ARBA" id="ARBA00022475"/>
    </source>
</evidence>
<evidence type="ECO:0000259" key="12">
    <source>
        <dbReference type="PROSITE" id="PS51846"/>
    </source>
</evidence>
<evidence type="ECO:0000256" key="3">
    <source>
        <dbReference type="ARBA" id="ARBA00022692"/>
    </source>
</evidence>
<dbReference type="RefSeq" id="WP_367885535.1">
    <property type="nucleotide sequence ID" value="NZ_CP130612.1"/>
</dbReference>
<dbReference type="PROSITE" id="PS51371">
    <property type="entry name" value="CBS"/>
    <property type="match status" value="2"/>
</dbReference>
<protein>
    <submittedName>
        <fullName evidence="14">Hemolysin family protein</fullName>
    </submittedName>
</protein>
<dbReference type="Proteomes" id="UP001229955">
    <property type="component" value="Chromosome"/>
</dbReference>
<evidence type="ECO:0000313" key="15">
    <source>
        <dbReference type="Proteomes" id="UP001229955"/>
    </source>
</evidence>
<dbReference type="Gene3D" id="3.30.465.10">
    <property type="match status" value="1"/>
</dbReference>
<dbReference type="SUPFAM" id="SSF54631">
    <property type="entry name" value="CBS-domain pair"/>
    <property type="match status" value="1"/>
</dbReference>
<dbReference type="SMART" id="SM00116">
    <property type="entry name" value="CBS"/>
    <property type="match status" value="2"/>
</dbReference>
<dbReference type="InterPro" id="IPR016169">
    <property type="entry name" value="FAD-bd_PCMH_sub2"/>
</dbReference>
<accession>A0AA49K188</accession>
<evidence type="ECO:0000256" key="5">
    <source>
        <dbReference type="ARBA" id="ARBA00022989"/>
    </source>
</evidence>
<keyword evidence="3 9" id="KW-0812">Transmembrane</keyword>
<evidence type="ECO:0000256" key="6">
    <source>
        <dbReference type="ARBA" id="ARBA00023122"/>
    </source>
</evidence>
<organism evidence="14 15">
    <name type="scientific">Pseudogemmatithrix spongiicola</name>
    <dbReference type="NCBI Taxonomy" id="3062599"/>
    <lineage>
        <taxon>Bacteria</taxon>
        <taxon>Pseudomonadati</taxon>
        <taxon>Gemmatimonadota</taxon>
        <taxon>Gemmatimonadia</taxon>
        <taxon>Gemmatimonadales</taxon>
        <taxon>Gemmatimonadaceae</taxon>
        <taxon>Pseudogemmatithrix</taxon>
    </lineage>
</organism>
<keyword evidence="15" id="KW-1185">Reference proteome</keyword>
<accession>A0AA49Q5B4</accession>
<dbReference type="GO" id="GO:0005886">
    <property type="term" value="C:plasma membrane"/>
    <property type="evidence" value="ECO:0007669"/>
    <property type="project" value="UniProtKB-SubCell"/>
</dbReference>
<proteinExistence type="predicted"/>
<dbReference type="InterPro" id="IPR051676">
    <property type="entry name" value="UPF0053_domain"/>
</dbReference>
<dbReference type="KEGG" id="pspc:Strain318_001953"/>
<evidence type="ECO:0000256" key="7">
    <source>
        <dbReference type="ARBA" id="ARBA00023136"/>
    </source>
</evidence>